<keyword evidence="1" id="KW-0732">Signal</keyword>
<comment type="caution">
    <text evidence="2">The sequence shown here is derived from an EMBL/GenBank/DDBJ whole genome shotgun (WGS) entry which is preliminary data.</text>
</comment>
<evidence type="ECO:0000313" key="2">
    <source>
        <dbReference type="EMBL" id="KAF1020305.1"/>
    </source>
</evidence>
<feature type="chain" id="PRO_5032690526" evidence="1">
    <location>
        <begin position="25"/>
        <end position="462"/>
    </location>
</feature>
<sequence length="462" mass="48800">MFQFKYLKVALLALSGLAIGSSHAAALQPLTDQQLSETTGQALMSLSYTSPTDTNNLEYQRQNGAKNIGFYKLGLEAELSINANIKKLQLGCGGINGAGDCDIDIDNLSLSGVKLNSDGNVAMTSEERASSDAVLTNPFLEFAIKNPDKSSTREIVGLRLSAEKIVGLLSAGTDNNTPNGINTLSGFMQISGYGTATTAQSVFGLKSSEQVTSYAAVNVLPPLCTSGCGNNQKYTAGNVNSDNKGIVIPSLQADFVINNAQVIGNRMKSANVLAVTDIPSIPLTETAGQLGVHMADCIKILGICAKQDTFIKLNTNLVNLKGDIQFSEGLGYIHNIPISSAGYLSLQSGQIQWPGAKEVAQTGWWLSMQDPINLGKLNPQGQVDISSVYSQVASILGTYLATPPYKVSVDSADGIDALFGNGITKTLPNIDLTGQRVNIPLSNLILTSQNVVSNCYGSLKFC</sequence>
<evidence type="ECO:0000256" key="1">
    <source>
        <dbReference type="SAM" id="SignalP"/>
    </source>
</evidence>
<protein>
    <submittedName>
        <fullName evidence="2">Uncharacterized protein</fullName>
    </submittedName>
</protein>
<accession>A0A833PA98</accession>
<proteinExistence type="predicted"/>
<dbReference type="EMBL" id="WNDP01000124">
    <property type="protein sequence ID" value="KAF1020305.1"/>
    <property type="molecule type" value="Genomic_DNA"/>
</dbReference>
<evidence type="ECO:0000313" key="3">
    <source>
        <dbReference type="Proteomes" id="UP000490535"/>
    </source>
</evidence>
<gene>
    <name evidence="2" type="ORF">GAK29_03676</name>
</gene>
<feature type="signal peptide" evidence="1">
    <location>
        <begin position="1"/>
        <end position="24"/>
    </location>
</feature>
<reference evidence="3" key="1">
    <citation type="journal article" date="2020" name="MBio">
        <title>Horizontal gene transfer to a defensive symbiont with a reduced genome amongst a multipartite beetle microbiome.</title>
        <authorList>
            <person name="Waterworth S.C."/>
            <person name="Florez L.V."/>
            <person name="Rees E.R."/>
            <person name="Hertweck C."/>
            <person name="Kaltenpoth M."/>
            <person name="Kwan J.C."/>
        </authorList>
    </citation>
    <scope>NUCLEOTIDE SEQUENCE [LARGE SCALE GENOMIC DNA]</scope>
</reference>
<organism evidence="2 3">
    <name type="scientific">Acinetobacter bereziniae</name>
    <name type="common">Acinetobacter genomosp. 10</name>
    <dbReference type="NCBI Taxonomy" id="106648"/>
    <lineage>
        <taxon>Bacteria</taxon>
        <taxon>Pseudomonadati</taxon>
        <taxon>Pseudomonadota</taxon>
        <taxon>Gammaproteobacteria</taxon>
        <taxon>Moraxellales</taxon>
        <taxon>Moraxellaceae</taxon>
        <taxon>Acinetobacter</taxon>
    </lineage>
</organism>
<name>A0A833PA98_ACIBZ</name>
<dbReference type="Proteomes" id="UP000490535">
    <property type="component" value="Unassembled WGS sequence"/>
</dbReference>
<dbReference type="AlphaFoldDB" id="A0A833PA98"/>